<dbReference type="GO" id="GO:0031146">
    <property type="term" value="P:SCF-dependent proteasomal ubiquitin-dependent protein catabolic process"/>
    <property type="evidence" value="ECO:0007669"/>
    <property type="project" value="TreeGrafter"/>
</dbReference>
<reference evidence="3 4" key="1">
    <citation type="submission" date="2023-11" db="EMBL/GenBank/DDBJ databases">
        <title>Halocaridina rubra genome assembly.</title>
        <authorList>
            <person name="Smith C."/>
        </authorList>
    </citation>
    <scope>NUCLEOTIDE SEQUENCE [LARGE SCALE GENOMIC DNA]</scope>
    <source>
        <strain evidence="3">EP-1</strain>
        <tissue evidence="3">Whole</tissue>
    </source>
</reference>
<comment type="caution">
    <text evidence="3">The sequence shown here is derived from an EMBL/GenBank/DDBJ whole genome shotgun (WGS) entry which is preliminary data.</text>
</comment>
<gene>
    <name evidence="3" type="ORF">SK128_003202</name>
</gene>
<dbReference type="SUPFAM" id="SSF52047">
    <property type="entry name" value="RNI-like"/>
    <property type="match status" value="1"/>
</dbReference>
<organism evidence="3 4">
    <name type="scientific">Halocaridina rubra</name>
    <name type="common">Hawaiian red shrimp</name>
    <dbReference type="NCBI Taxonomy" id="373956"/>
    <lineage>
        <taxon>Eukaryota</taxon>
        <taxon>Metazoa</taxon>
        <taxon>Ecdysozoa</taxon>
        <taxon>Arthropoda</taxon>
        <taxon>Crustacea</taxon>
        <taxon>Multicrustacea</taxon>
        <taxon>Malacostraca</taxon>
        <taxon>Eumalacostraca</taxon>
        <taxon>Eucarida</taxon>
        <taxon>Decapoda</taxon>
        <taxon>Pleocyemata</taxon>
        <taxon>Caridea</taxon>
        <taxon>Atyoidea</taxon>
        <taxon>Atyidae</taxon>
        <taxon>Halocaridina</taxon>
    </lineage>
</organism>
<dbReference type="SUPFAM" id="SSF81383">
    <property type="entry name" value="F-box domain"/>
    <property type="match status" value="1"/>
</dbReference>
<dbReference type="Proteomes" id="UP001381693">
    <property type="component" value="Unassembled WGS sequence"/>
</dbReference>
<dbReference type="AlphaFoldDB" id="A0AAN8XDD2"/>
<dbReference type="InterPro" id="IPR057207">
    <property type="entry name" value="FBXL15_LRR"/>
</dbReference>
<dbReference type="InterPro" id="IPR036047">
    <property type="entry name" value="F-box-like_dom_sf"/>
</dbReference>
<dbReference type="Pfam" id="PF12937">
    <property type="entry name" value="F-box-like"/>
    <property type="match status" value="1"/>
</dbReference>
<feature type="domain" description="F-box" evidence="2">
    <location>
        <begin position="78"/>
        <end position="125"/>
    </location>
</feature>
<dbReference type="PROSITE" id="PS50181">
    <property type="entry name" value="FBOX"/>
    <property type="match status" value="1"/>
</dbReference>
<dbReference type="GO" id="GO:0019005">
    <property type="term" value="C:SCF ubiquitin ligase complex"/>
    <property type="evidence" value="ECO:0007669"/>
    <property type="project" value="TreeGrafter"/>
</dbReference>
<evidence type="ECO:0000256" key="1">
    <source>
        <dbReference type="ARBA" id="ARBA00022786"/>
    </source>
</evidence>
<dbReference type="PANTHER" id="PTHR13318">
    <property type="entry name" value="PARTNER OF PAIRED, ISOFORM B-RELATED"/>
    <property type="match status" value="1"/>
</dbReference>
<accession>A0AAN8XDD2</accession>
<dbReference type="InterPro" id="IPR001810">
    <property type="entry name" value="F-box_dom"/>
</dbReference>
<dbReference type="EMBL" id="JAXCGZ010005662">
    <property type="protein sequence ID" value="KAK7081272.1"/>
    <property type="molecule type" value="Genomic_DNA"/>
</dbReference>
<evidence type="ECO:0000313" key="4">
    <source>
        <dbReference type="Proteomes" id="UP001381693"/>
    </source>
</evidence>
<keyword evidence="1" id="KW-0833">Ubl conjugation pathway</keyword>
<name>A0AAN8XDD2_HALRR</name>
<evidence type="ECO:0000259" key="2">
    <source>
        <dbReference type="PROSITE" id="PS50181"/>
    </source>
</evidence>
<dbReference type="InterPro" id="IPR006553">
    <property type="entry name" value="Leu-rich_rpt_Cys-con_subtyp"/>
</dbReference>
<evidence type="ECO:0000313" key="3">
    <source>
        <dbReference type="EMBL" id="KAK7081272.1"/>
    </source>
</evidence>
<sequence>MEHECLYKKICQDCKTFSLSNAHTAKGKRSVKGRLFSSDLFFRENTIMSVPNVHGLKIEAWKNNGNEVNIEKSDNSKICYIDVLPHELVLNIFSYFNIYELCSCIAHVCTSWWNISKDPMLRKHLRFSFERPVNGEQIQTILAGSPFLVTLELQSREDGGNLLLHAAKHCPHLEKLTVKFSDELTEDTFKSLVSNCSKLSYLNVEGSRVASSGCYYTIANFQNLKHLNLSHCYFLDNLGLIQIVKQCRHLEYINIDGITGIFDSSIVYMTTEVGHCLTHLFLDGENLTDVAYKSLSACTKLKMLGISYCEQMTDIGLSGIYELKQLTFLKIRKGVQLMPVGLERLFSSGHLCLLTHVNLGECSLMDDKVLIAMASTCPQLTNLVLQWCWEVTDLGISAIVNKCHHLRVLDLVGVVQLTGESFLNLSSALPNLLILDLEQCNNINDEVLKQVVTEAKRPLLRVFDYWGDPVLPLELSDDEDKALVVKPSISQSKSY</sequence>
<dbReference type="Gene3D" id="3.80.10.10">
    <property type="entry name" value="Ribonuclease Inhibitor"/>
    <property type="match status" value="2"/>
</dbReference>
<dbReference type="PANTHER" id="PTHR13318:SF95">
    <property type="entry name" value="F-BOX PROTEIN YLR352W"/>
    <property type="match status" value="1"/>
</dbReference>
<proteinExistence type="predicted"/>
<dbReference type="Pfam" id="PF25372">
    <property type="entry name" value="DUF7885"/>
    <property type="match status" value="1"/>
</dbReference>
<protein>
    <recommendedName>
        <fullName evidence="2">F-box domain-containing protein</fullName>
    </recommendedName>
</protein>
<dbReference type="InterPro" id="IPR032675">
    <property type="entry name" value="LRR_dom_sf"/>
</dbReference>
<keyword evidence="4" id="KW-1185">Reference proteome</keyword>
<dbReference type="SMART" id="SM00367">
    <property type="entry name" value="LRR_CC"/>
    <property type="match status" value="8"/>
</dbReference>